<evidence type="ECO:0000256" key="2">
    <source>
        <dbReference type="ARBA" id="ARBA00022475"/>
    </source>
</evidence>
<accession>A0A5B2V5Z0</accession>
<dbReference type="Pfam" id="PF19360">
    <property type="entry name" value="TadB_TadC_N"/>
    <property type="match status" value="1"/>
</dbReference>
<sequence>MPADIDPLYVFYAAAALAVVLAVEAVYLLFSSERSYRSGVNRRLALGRGENDREKVLVQLRRERGLSPDGTLALPGAALGRLVLQSGVRVEPVRLALYAVGLAGLSFALALTATGVAAYGLAAGAAGGLVLPVLILTMLRKRRQKRFGEQFPEAIDVIVRSLRAGHPVPLAIAMVAREMPDPIGSEFGIVADEITYGSDLEGAMRKLAERLGHEDLPLFITSIAIQASTGGNLSEILENLSKVIRERFKMRRKIRGLAAEGRASALILNLTPLLVFALVNWMSPDFYGSVWHDPVTLYVLGGAGVWMAIGNVIMSRMINFKF</sequence>
<dbReference type="GO" id="GO:0005886">
    <property type="term" value="C:plasma membrane"/>
    <property type="evidence" value="ECO:0007669"/>
    <property type="project" value="UniProtKB-SubCell"/>
</dbReference>
<evidence type="ECO:0000259" key="8">
    <source>
        <dbReference type="Pfam" id="PF19360"/>
    </source>
</evidence>
<dbReference type="PANTHER" id="PTHR35007">
    <property type="entry name" value="INTEGRAL MEMBRANE PROTEIN-RELATED"/>
    <property type="match status" value="1"/>
</dbReference>
<comment type="subcellular location">
    <subcellularLocation>
        <location evidence="1">Cell membrane</location>
        <topology evidence="1">Multi-pass membrane protein</topology>
    </subcellularLocation>
</comment>
<dbReference type="PANTHER" id="PTHR35007:SF1">
    <property type="entry name" value="PILUS ASSEMBLY PROTEIN"/>
    <property type="match status" value="1"/>
</dbReference>
<feature type="domain" description="Type II secretion system protein GspF" evidence="7">
    <location>
        <begin position="155"/>
        <end position="279"/>
    </location>
</feature>
<comment type="caution">
    <text evidence="9">The sequence shown here is derived from an EMBL/GenBank/DDBJ whole genome shotgun (WGS) entry which is preliminary data.</text>
</comment>
<dbReference type="EMBL" id="VUOA01000040">
    <property type="protein sequence ID" value="KAA2234943.1"/>
    <property type="molecule type" value="Genomic_DNA"/>
</dbReference>
<dbReference type="RefSeq" id="WP_149821475.1">
    <property type="nucleotide sequence ID" value="NZ_VUOA01000040.1"/>
</dbReference>
<feature type="domain" description="Type II secretion system protein TadB-like N-terminal" evidence="8">
    <location>
        <begin position="9"/>
        <end position="67"/>
    </location>
</feature>
<proteinExistence type="predicted"/>
<protein>
    <submittedName>
        <fullName evidence="9">Type II secretion system F family protein</fullName>
    </submittedName>
</protein>
<evidence type="ECO:0000256" key="6">
    <source>
        <dbReference type="SAM" id="Phobius"/>
    </source>
</evidence>
<keyword evidence="10" id="KW-1185">Reference proteome</keyword>
<reference evidence="9 10" key="2">
    <citation type="submission" date="2019-09" db="EMBL/GenBank/DDBJ databases">
        <authorList>
            <person name="Jin C."/>
        </authorList>
    </citation>
    <scope>NUCLEOTIDE SEQUENCE [LARGE SCALE GENOMIC DNA]</scope>
    <source>
        <strain evidence="9 10">BN140002</strain>
    </source>
</reference>
<evidence type="ECO:0000256" key="3">
    <source>
        <dbReference type="ARBA" id="ARBA00022692"/>
    </source>
</evidence>
<gene>
    <name evidence="9" type="ORF">F0L46_21615</name>
</gene>
<evidence type="ECO:0000313" key="9">
    <source>
        <dbReference type="EMBL" id="KAA2234943.1"/>
    </source>
</evidence>
<dbReference type="InterPro" id="IPR042094">
    <property type="entry name" value="T2SS_GspF_sf"/>
</dbReference>
<reference evidence="9 10" key="1">
    <citation type="submission" date="2019-09" db="EMBL/GenBank/DDBJ databases">
        <title>Salinarimonas rosea gen. nov., sp. nov., a new member of the a-2 subgroup of the Proteobacteria.</title>
        <authorList>
            <person name="Liu J."/>
        </authorList>
    </citation>
    <scope>NUCLEOTIDE SEQUENCE [LARGE SCALE GENOMIC DNA]</scope>
    <source>
        <strain evidence="9 10">BN140002</strain>
    </source>
</reference>
<dbReference type="AlphaFoldDB" id="A0A5B2V5Z0"/>
<feature type="transmembrane region" description="Helical" evidence="6">
    <location>
        <begin position="12"/>
        <end position="30"/>
    </location>
</feature>
<keyword evidence="2" id="KW-1003">Cell membrane</keyword>
<feature type="transmembrane region" description="Helical" evidence="6">
    <location>
        <begin position="257"/>
        <end position="283"/>
    </location>
</feature>
<name>A0A5B2V5Z0_9HYPH</name>
<feature type="transmembrane region" description="Helical" evidence="6">
    <location>
        <begin position="119"/>
        <end position="139"/>
    </location>
</feature>
<dbReference type="OrthoDB" id="9803381at2"/>
<organism evidence="9 10">
    <name type="scientific">Salinarimonas soli</name>
    <dbReference type="NCBI Taxonomy" id="1638099"/>
    <lineage>
        <taxon>Bacteria</taxon>
        <taxon>Pseudomonadati</taxon>
        <taxon>Pseudomonadota</taxon>
        <taxon>Alphaproteobacteria</taxon>
        <taxon>Hyphomicrobiales</taxon>
        <taxon>Salinarimonadaceae</taxon>
        <taxon>Salinarimonas</taxon>
    </lineage>
</organism>
<dbReference type="Pfam" id="PF00482">
    <property type="entry name" value="T2SSF"/>
    <property type="match status" value="1"/>
</dbReference>
<dbReference type="Proteomes" id="UP000323142">
    <property type="component" value="Unassembled WGS sequence"/>
</dbReference>
<feature type="transmembrane region" description="Helical" evidence="6">
    <location>
        <begin position="95"/>
        <end position="113"/>
    </location>
</feature>
<keyword evidence="5 6" id="KW-0472">Membrane</keyword>
<evidence type="ECO:0000259" key="7">
    <source>
        <dbReference type="Pfam" id="PF00482"/>
    </source>
</evidence>
<keyword evidence="3 6" id="KW-0812">Transmembrane</keyword>
<dbReference type="InterPro" id="IPR018076">
    <property type="entry name" value="T2SS_GspF_dom"/>
</dbReference>
<keyword evidence="4 6" id="KW-1133">Transmembrane helix</keyword>
<feature type="transmembrane region" description="Helical" evidence="6">
    <location>
        <begin position="295"/>
        <end position="314"/>
    </location>
</feature>
<evidence type="ECO:0000256" key="4">
    <source>
        <dbReference type="ARBA" id="ARBA00022989"/>
    </source>
</evidence>
<evidence type="ECO:0000256" key="5">
    <source>
        <dbReference type="ARBA" id="ARBA00023136"/>
    </source>
</evidence>
<dbReference type="Gene3D" id="1.20.81.30">
    <property type="entry name" value="Type II secretion system (T2SS), domain F"/>
    <property type="match status" value="1"/>
</dbReference>
<evidence type="ECO:0000256" key="1">
    <source>
        <dbReference type="ARBA" id="ARBA00004651"/>
    </source>
</evidence>
<dbReference type="InterPro" id="IPR045824">
    <property type="entry name" value="T2SS_TadB-like_N"/>
</dbReference>
<evidence type="ECO:0000313" key="10">
    <source>
        <dbReference type="Proteomes" id="UP000323142"/>
    </source>
</evidence>